<dbReference type="Proteomes" id="UP001314200">
    <property type="component" value="Unassembled WGS sequence"/>
</dbReference>
<protein>
    <recommendedName>
        <fullName evidence="3">Phage N-6-adenine-methyltransferase</fullName>
    </recommendedName>
</protein>
<dbReference type="Pfam" id="PF05869">
    <property type="entry name" value="Dam"/>
    <property type="match status" value="1"/>
</dbReference>
<proteinExistence type="predicted"/>
<gene>
    <name evidence="1" type="ORF">R82641_BJNNKPBH_01607</name>
</gene>
<evidence type="ECO:0008006" key="3">
    <source>
        <dbReference type="Google" id="ProtNLM"/>
    </source>
</evidence>
<sequence length="143" mass="16866">MDKVLFSSKKDDWETPTDLFEKLNKKFKFDLDACANDSNHKLSNYYSVGNSCLEHDWQGNVFMNPPYGRDMYSFIKKAYEEHLRDKNRFIVMLIPSRTDTKYWHEFIQDKAVVKFIRGRLKFEVSGQPKDAAPFPSCLVVYGF</sequence>
<reference evidence="1 2" key="1">
    <citation type="submission" date="2023-10" db="EMBL/GenBank/DDBJ databases">
        <authorList>
            <person name="Botero Cardona J."/>
        </authorList>
    </citation>
    <scope>NUCLEOTIDE SEQUENCE [LARGE SCALE GENOMIC DNA]</scope>
    <source>
        <strain evidence="1 2">R-82641</strain>
    </source>
</reference>
<keyword evidence="2" id="KW-1185">Reference proteome</keyword>
<evidence type="ECO:0000313" key="2">
    <source>
        <dbReference type="Proteomes" id="UP001314200"/>
    </source>
</evidence>
<dbReference type="RefSeq" id="WP_047975729.1">
    <property type="nucleotide sequence ID" value="NZ_CAUZLI010000013.1"/>
</dbReference>
<name>A0ABM9N2N1_9LACO</name>
<dbReference type="InterPro" id="IPR008593">
    <property type="entry name" value="Dam_MeTrfase"/>
</dbReference>
<dbReference type="EMBL" id="CAUZLY010000027">
    <property type="protein sequence ID" value="CAK1255174.1"/>
    <property type="molecule type" value="Genomic_DNA"/>
</dbReference>
<comment type="caution">
    <text evidence="1">The sequence shown here is derived from an EMBL/GenBank/DDBJ whole genome shotgun (WGS) entry which is preliminary data.</text>
</comment>
<organism evidence="1 2">
    <name type="scientific">Fructobacillus cardui</name>
    <dbReference type="NCBI Taxonomy" id="2893170"/>
    <lineage>
        <taxon>Bacteria</taxon>
        <taxon>Bacillati</taxon>
        <taxon>Bacillota</taxon>
        <taxon>Bacilli</taxon>
        <taxon>Lactobacillales</taxon>
        <taxon>Lactobacillaceae</taxon>
        <taxon>Fructobacillus</taxon>
    </lineage>
</organism>
<evidence type="ECO:0000313" key="1">
    <source>
        <dbReference type="EMBL" id="CAK1255174.1"/>
    </source>
</evidence>
<accession>A0ABM9N2N1</accession>